<feature type="binding site" evidence="11">
    <location>
        <position position="152"/>
    </location>
    <ligand>
        <name>GTP</name>
        <dbReference type="ChEBI" id="CHEBI:37565"/>
    </ligand>
</feature>
<keyword evidence="14" id="KW-1185">Reference proteome</keyword>
<comment type="similarity">
    <text evidence="11">Belongs to the radical SAM superfamily. MoaA family.</text>
</comment>
<evidence type="ECO:0000259" key="12">
    <source>
        <dbReference type="PROSITE" id="PS51918"/>
    </source>
</evidence>
<evidence type="ECO:0000313" key="13">
    <source>
        <dbReference type="EMBL" id="ADP77946.1"/>
    </source>
</evidence>
<dbReference type="NCBIfam" id="TIGR02668">
    <property type="entry name" value="moaA_archaeal"/>
    <property type="match status" value="1"/>
</dbReference>
<keyword evidence="4 11" id="KW-0547">Nucleotide-binding</keyword>
<dbReference type="UniPathway" id="UPA00344"/>
<evidence type="ECO:0000256" key="5">
    <source>
        <dbReference type="ARBA" id="ARBA00023004"/>
    </source>
</evidence>
<dbReference type="GO" id="GO:1904047">
    <property type="term" value="F:S-adenosyl-L-methionine binding"/>
    <property type="evidence" value="ECO:0007669"/>
    <property type="project" value="UniProtKB-UniRule"/>
</dbReference>
<feature type="binding site" evidence="11">
    <location>
        <position position="21"/>
    </location>
    <ligand>
        <name>[4Fe-4S] cluster</name>
        <dbReference type="ChEBI" id="CHEBI:49883"/>
        <label>1</label>
        <note>4Fe-4S-S-AdoMet</note>
    </ligand>
</feature>
<dbReference type="InterPro" id="IPR006638">
    <property type="entry name" value="Elp3/MiaA/NifB-like_rSAM"/>
</dbReference>
<dbReference type="GO" id="GO:0061798">
    <property type="term" value="F:GTP 3',8'-cyclase activity"/>
    <property type="evidence" value="ECO:0007669"/>
    <property type="project" value="UniProtKB-UniRule"/>
</dbReference>
<dbReference type="InterPro" id="IPR013785">
    <property type="entry name" value="Aldolase_TIM"/>
</dbReference>
<dbReference type="CDD" id="cd01335">
    <property type="entry name" value="Radical_SAM"/>
    <property type="match status" value="1"/>
</dbReference>
<sequence>MIKDRFGRPIKSLRISVTRRCNLNCIYCHKEGTLPTNYEMSKEEIYRICKVAKEFDINKVKITGGEPLIRKDIVEIISALNSLNFKDISMTTNGVYLKNYAYKLKKAGLDRINVSLDSLKNHIYKSITGKDFLDKVKEGISKAIEAGLHPVKINMLILKDINENEVWDLFEFCKEHGAILQIIELVKIDDNSDYFEKYYKSLDSIEEEIRKKAEKVMERKFMHGRKKYFIDGSEIEIVRPMDNSVFCANCTRLRITPDAKIKPCLLRNDNLVDLKPALKCKSNYMLKKLFIEAIHRRSPYFGKYKYVV</sequence>
<dbReference type="EC" id="4.1.99.22" evidence="11"/>
<dbReference type="SFLD" id="SFLDS00029">
    <property type="entry name" value="Radical_SAM"/>
    <property type="match status" value="1"/>
</dbReference>
<dbReference type="SFLD" id="SFLDG01067">
    <property type="entry name" value="SPASM/twitch_domain_containing"/>
    <property type="match status" value="1"/>
</dbReference>
<keyword evidence="13" id="KW-0378">Hydrolase</keyword>
<dbReference type="Gene3D" id="3.20.20.70">
    <property type="entry name" value="Aldolase class I"/>
    <property type="match status" value="1"/>
</dbReference>
<evidence type="ECO:0000256" key="10">
    <source>
        <dbReference type="ARBA" id="ARBA00048697"/>
    </source>
</evidence>
<dbReference type="PROSITE" id="PS51918">
    <property type="entry name" value="RADICAL_SAM"/>
    <property type="match status" value="1"/>
</dbReference>
<dbReference type="SFLD" id="SFLDG01383">
    <property type="entry name" value="cyclic_pyranopterin_phosphate"/>
    <property type="match status" value="1"/>
</dbReference>
<name>E3GWI1_METFV</name>
<feature type="binding site" evidence="11">
    <location>
        <position position="250"/>
    </location>
    <ligand>
        <name>[4Fe-4S] cluster</name>
        <dbReference type="ChEBI" id="CHEBI:49883"/>
        <label>2</label>
        <note>4Fe-4S-substrate</note>
    </ligand>
</feature>
<dbReference type="InterPro" id="IPR013485">
    <property type="entry name" value="MoaA_arc"/>
</dbReference>
<feature type="binding site" evidence="11">
    <location>
        <position position="247"/>
    </location>
    <ligand>
        <name>[4Fe-4S] cluster</name>
        <dbReference type="ChEBI" id="CHEBI:49883"/>
        <label>2</label>
        <note>4Fe-4S-substrate</note>
    </ligand>
</feature>
<keyword evidence="6 11" id="KW-0411">Iron-sulfur</keyword>
<evidence type="ECO:0000256" key="3">
    <source>
        <dbReference type="ARBA" id="ARBA00022723"/>
    </source>
</evidence>
<comment type="caution">
    <text evidence="11">Lacks conserved residue(s) required for the propagation of feature annotation.</text>
</comment>
<protein>
    <recommendedName>
        <fullName evidence="11">Probable GTP 3',8-cyclase</fullName>
        <ecNumber evidence="11">4.1.99.22</ecNumber>
    </recommendedName>
    <alternativeName>
        <fullName evidence="11">Molybdenum cofactor biosynthesis protein A</fullName>
    </alternativeName>
</protein>
<dbReference type="Pfam" id="PF04055">
    <property type="entry name" value="Radical_SAM"/>
    <property type="match status" value="1"/>
</dbReference>
<feature type="binding site" evidence="11">
    <location>
        <position position="91"/>
    </location>
    <ligand>
        <name>GTP</name>
        <dbReference type="ChEBI" id="CHEBI:37565"/>
    </ligand>
</feature>
<keyword evidence="9 11" id="KW-0456">Lyase</keyword>
<dbReference type="NCBIfam" id="NF001199">
    <property type="entry name" value="PRK00164.2-1"/>
    <property type="match status" value="1"/>
</dbReference>
<keyword evidence="7 11" id="KW-0342">GTP-binding</keyword>
<dbReference type="InterPro" id="IPR013483">
    <property type="entry name" value="MoaA"/>
</dbReference>
<comment type="catalytic activity">
    <reaction evidence="10 11">
        <text>GTP + AH2 + S-adenosyl-L-methionine = (8S)-3',8-cyclo-7,8-dihydroguanosine 5'-triphosphate + 5'-deoxyadenosine + L-methionine + A + H(+)</text>
        <dbReference type="Rhea" id="RHEA:49576"/>
        <dbReference type="ChEBI" id="CHEBI:13193"/>
        <dbReference type="ChEBI" id="CHEBI:15378"/>
        <dbReference type="ChEBI" id="CHEBI:17319"/>
        <dbReference type="ChEBI" id="CHEBI:17499"/>
        <dbReference type="ChEBI" id="CHEBI:37565"/>
        <dbReference type="ChEBI" id="CHEBI:57844"/>
        <dbReference type="ChEBI" id="CHEBI:59789"/>
        <dbReference type="ChEBI" id="CHEBI:131766"/>
        <dbReference type="EC" id="4.1.99.22"/>
    </reaction>
</comment>
<dbReference type="GO" id="GO:0051539">
    <property type="term" value="F:4 iron, 4 sulfur cluster binding"/>
    <property type="evidence" value="ECO:0007669"/>
    <property type="project" value="UniProtKB-UniRule"/>
</dbReference>
<feature type="binding site" evidence="11">
    <location>
        <position position="14"/>
    </location>
    <ligand>
        <name>GTP</name>
        <dbReference type="ChEBI" id="CHEBI:37565"/>
    </ligand>
</feature>
<feature type="domain" description="Radical SAM core" evidence="12">
    <location>
        <begin position="5"/>
        <end position="231"/>
    </location>
</feature>
<dbReference type="PANTHER" id="PTHR22960">
    <property type="entry name" value="MOLYBDOPTERIN COFACTOR SYNTHESIS PROTEIN A"/>
    <property type="match status" value="1"/>
</dbReference>
<evidence type="ECO:0000256" key="2">
    <source>
        <dbReference type="ARBA" id="ARBA00022691"/>
    </source>
</evidence>
<dbReference type="InterPro" id="IPR007197">
    <property type="entry name" value="rSAM"/>
</dbReference>
<accession>E3GWI1</accession>
<dbReference type="GO" id="GO:0061799">
    <property type="term" value="F:cyclic pyranopterin monophosphate synthase activity"/>
    <property type="evidence" value="ECO:0007669"/>
    <property type="project" value="TreeGrafter"/>
</dbReference>
<keyword evidence="5 11" id="KW-0408">Iron</keyword>
<feature type="binding site" evidence="11">
    <location>
        <begin position="252"/>
        <end position="254"/>
    </location>
    <ligand>
        <name>GTP</name>
        <dbReference type="ChEBI" id="CHEBI:37565"/>
    </ligand>
</feature>
<dbReference type="NCBIfam" id="TIGR02666">
    <property type="entry name" value="moaA"/>
    <property type="match status" value="1"/>
</dbReference>
<dbReference type="OrthoDB" id="6925at2157"/>
<evidence type="ECO:0000256" key="7">
    <source>
        <dbReference type="ARBA" id="ARBA00023134"/>
    </source>
</evidence>
<dbReference type="GO" id="GO:0005525">
    <property type="term" value="F:GTP binding"/>
    <property type="evidence" value="ECO:0007669"/>
    <property type="project" value="UniProtKB-UniRule"/>
</dbReference>
<dbReference type="GO" id="GO:0006777">
    <property type="term" value="P:Mo-molybdopterin cofactor biosynthetic process"/>
    <property type="evidence" value="ECO:0007669"/>
    <property type="project" value="UniProtKB-UniRule"/>
</dbReference>
<feature type="binding site" evidence="11">
    <location>
        <position position="27"/>
    </location>
    <ligand>
        <name>S-adenosyl-L-methionine</name>
        <dbReference type="ChEBI" id="CHEBI:59789"/>
    </ligand>
</feature>
<dbReference type="PANTHER" id="PTHR22960:SF0">
    <property type="entry name" value="MOLYBDENUM COFACTOR BIOSYNTHESIS PROTEIN 1"/>
    <property type="match status" value="1"/>
</dbReference>
<dbReference type="GO" id="GO:0046872">
    <property type="term" value="F:metal ion binding"/>
    <property type="evidence" value="ECO:0007669"/>
    <property type="project" value="UniProtKB-KW"/>
</dbReference>
<feature type="binding site" evidence="11">
    <location>
        <position position="61"/>
    </location>
    <ligand>
        <name>GTP</name>
        <dbReference type="ChEBI" id="CHEBI:37565"/>
    </ligand>
</feature>
<dbReference type="EMBL" id="CP002278">
    <property type="protein sequence ID" value="ADP77946.1"/>
    <property type="molecule type" value="Genomic_DNA"/>
</dbReference>
<dbReference type="Pfam" id="PF06463">
    <property type="entry name" value="Mob_synth_C"/>
    <property type="match status" value="1"/>
</dbReference>
<comment type="cofactor">
    <cofactor evidence="11">
        <name>[4Fe-4S] cluster</name>
        <dbReference type="ChEBI" id="CHEBI:49883"/>
    </cofactor>
    <text evidence="11">Binds 2 [4Fe-4S] clusters. Binds 1 [4Fe-4S] cluster coordinated with 3 cysteines and an exchangeable S-adenosyl-L-methionine and 1 [4Fe-4S] cluster coordinated with 3 cysteines and the GTP-derived substrate.</text>
</comment>
<dbReference type="InterPro" id="IPR058240">
    <property type="entry name" value="rSAM_sf"/>
</dbReference>
<dbReference type="SUPFAM" id="SSF102114">
    <property type="entry name" value="Radical SAM enzymes"/>
    <property type="match status" value="1"/>
</dbReference>
<dbReference type="Proteomes" id="UP000002315">
    <property type="component" value="Chromosome"/>
</dbReference>
<feature type="binding site" evidence="11">
    <location>
        <position position="115"/>
    </location>
    <ligand>
        <name>S-adenosyl-L-methionine</name>
        <dbReference type="ChEBI" id="CHEBI:59789"/>
    </ligand>
</feature>
<dbReference type="InterPro" id="IPR040064">
    <property type="entry name" value="MoaA-like"/>
</dbReference>
<evidence type="ECO:0000256" key="11">
    <source>
        <dbReference type="HAMAP-Rule" id="MF_01225"/>
    </source>
</evidence>
<keyword evidence="2 11" id="KW-0949">S-adenosyl-L-methionine</keyword>
<evidence type="ECO:0000313" key="14">
    <source>
        <dbReference type="Proteomes" id="UP000002315"/>
    </source>
</evidence>
<evidence type="ECO:0000256" key="1">
    <source>
        <dbReference type="ARBA" id="ARBA00022485"/>
    </source>
</evidence>
<feature type="binding site" evidence="11">
    <location>
        <position position="25"/>
    </location>
    <ligand>
        <name>[4Fe-4S] cluster</name>
        <dbReference type="ChEBI" id="CHEBI:49883"/>
        <label>1</label>
        <note>4Fe-4S-S-AdoMet</note>
    </ligand>
</feature>
<dbReference type="InterPro" id="IPR000385">
    <property type="entry name" value="MoaA_NifB_PqqE_Fe-S-bd_CS"/>
</dbReference>
<dbReference type="InterPro" id="IPR050105">
    <property type="entry name" value="MoCo_biosynth_MoaA/MoaC"/>
</dbReference>
<feature type="binding site" evidence="11">
    <location>
        <position position="65"/>
    </location>
    <ligand>
        <name>S-adenosyl-L-methionine</name>
        <dbReference type="ChEBI" id="CHEBI:59789"/>
    </ligand>
</feature>
<comment type="function">
    <text evidence="11">Catalyzes the cyclization of GTP to (8S)-3',8-cyclo-7,8-dihydroguanosine 5'-triphosphate.</text>
</comment>
<keyword evidence="1 11" id="KW-0004">4Fe-4S</keyword>
<keyword evidence="3 11" id="KW-0479">Metal-binding</keyword>
<dbReference type="PROSITE" id="PS01305">
    <property type="entry name" value="MOAA_NIFB_PQQE"/>
    <property type="match status" value="1"/>
</dbReference>
<dbReference type="AlphaFoldDB" id="E3GWI1"/>
<feature type="binding site" evidence="11">
    <location>
        <position position="28"/>
    </location>
    <ligand>
        <name>[4Fe-4S] cluster</name>
        <dbReference type="ChEBI" id="CHEBI:49883"/>
        <label>1</label>
        <note>4Fe-4S-S-AdoMet</note>
    </ligand>
</feature>
<evidence type="ECO:0000256" key="8">
    <source>
        <dbReference type="ARBA" id="ARBA00023150"/>
    </source>
</evidence>
<dbReference type="InterPro" id="IPR010505">
    <property type="entry name" value="MoaA_twitch"/>
</dbReference>
<organism evidence="13 14">
    <name type="scientific">Methanothermus fervidus (strain ATCC 43054 / DSM 2088 / JCM 10308 / V24 S)</name>
    <dbReference type="NCBI Taxonomy" id="523846"/>
    <lineage>
        <taxon>Archaea</taxon>
        <taxon>Methanobacteriati</taxon>
        <taxon>Methanobacteriota</taxon>
        <taxon>Methanomada group</taxon>
        <taxon>Methanobacteria</taxon>
        <taxon>Methanobacteriales</taxon>
        <taxon>Methanothermaceae</taxon>
        <taxon>Methanothermus</taxon>
    </lineage>
</organism>
<dbReference type="HAMAP" id="MF_01225_A">
    <property type="entry name" value="MoaA_A"/>
    <property type="match status" value="1"/>
</dbReference>
<gene>
    <name evidence="11" type="primary">moaA</name>
    <name evidence="13" type="ordered locus">Mfer_1160</name>
</gene>
<evidence type="ECO:0000256" key="4">
    <source>
        <dbReference type="ARBA" id="ARBA00022741"/>
    </source>
</evidence>
<proteinExistence type="inferred from homology"/>
<dbReference type="SMART" id="SM00729">
    <property type="entry name" value="Elp3"/>
    <property type="match status" value="1"/>
</dbReference>
<dbReference type="HOGENOM" id="CLU_009273_0_1_2"/>
<evidence type="ECO:0000256" key="9">
    <source>
        <dbReference type="ARBA" id="ARBA00023239"/>
    </source>
</evidence>
<evidence type="ECO:0000256" key="6">
    <source>
        <dbReference type="ARBA" id="ARBA00023014"/>
    </source>
</evidence>
<keyword evidence="8 11" id="KW-0501">Molybdenum cofactor biosynthesis</keyword>
<dbReference type="STRING" id="523846.Mfer_1160"/>
<comment type="pathway">
    <text evidence="11">Cofactor biosynthesis; molybdopterin biosynthesis.</text>
</comment>
<dbReference type="GO" id="GO:0016787">
    <property type="term" value="F:hydrolase activity"/>
    <property type="evidence" value="ECO:0007669"/>
    <property type="project" value="UniProtKB-KW"/>
</dbReference>
<feature type="binding site" evidence="11">
    <location>
        <position position="264"/>
    </location>
    <ligand>
        <name>[4Fe-4S] cluster</name>
        <dbReference type="ChEBI" id="CHEBI:49883"/>
        <label>2</label>
        <note>4Fe-4S-substrate</note>
    </ligand>
</feature>
<dbReference type="SFLD" id="SFLDG01386">
    <property type="entry name" value="main_SPASM_domain-containing"/>
    <property type="match status" value="1"/>
</dbReference>
<dbReference type="KEGG" id="mfv:Mfer_1160"/>
<reference evidence="13 14" key="1">
    <citation type="journal article" date="2010" name="Stand. Genomic Sci.">
        <title>Complete genome sequence of Methanothermus fervidus type strain (V24S).</title>
        <authorList>
            <person name="Anderson I."/>
            <person name="Djao O.D."/>
            <person name="Misra M."/>
            <person name="Chertkov O."/>
            <person name="Nolan M."/>
            <person name="Lucas S."/>
            <person name="Lapidus A."/>
            <person name="Del Rio T.G."/>
            <person name="Tice H."/>
            <person name="Cheng J.F."/>
            <person name="Tapia R."/>
            <person name="Han C."/>
            <person name="Goodwin L."/>
            <person name="Pitluck S."/>
            <person name="Liolios K."/>
            <person name="Ivanova N."/>
            <person name="Mavromatis K."/>
            <person name="Mikhailova N."/>
            <person name="Pati A."/>
            <person name="Brambilla E."/>
            <person name="Chen A."/>
            <person name="Palaniappan K."/>
            <person name="Land M."/>
            <person name="Hauser L."/>
            <person name="Chang Y.J."/>
            <person name="Jeffries C.D."/>
            <person name="Sikorski J."/>
            <person name="Spring S."/>
            <person name="Rohde M."/>
            <person name="Eichinger K."/>
            <person name="Huber H."/>
            <person name="Wirth R."/>
            <person name="Goker M."/>
            <person name="Detter J.C."/>
            <person name="Woyke T."/>
            <person name="Bristow J."/>
            <person name="Eisen J.A."/>
            <person name="Markowitz V."/>
            <person name="Hugenholtz P."/>
            <person name="Klenk H.P."/>
            <person name="Kyrpides N.C."/>
        </authorList>
    </citation>
    <scope>NUCLEOTIDE SEQUENCE [LARGE SCALE GENOMIC DNA]</scope>
    <source>
        <strain evidence="14">ATCC 43054 / DSM 2088 / JCM 10308 / V24 S</strain>
    </source>
</reference>